<dbReference type="PROSITE" id="PS50181">
    <property type="entry name" value="FBOX"/>
    <property type="match status" value="1"/>
</dbReference>
<dbReference type="InterPro" id="IPR020472">
    <property type="entry name" value="WD40_PAC1"/>
</dbReference>
<dbReference type="InterPro" id="IPR015943">
    <property type="entry name" value="WD40/YVTN_repeat-like_dom_sf"/>
</dbReference>
<feature type="domain" description="F-box" evidence="6">
    <location>
        <begin position="85"/>
        <end position="133"/>
    </location>
</feature>
<protein>
    <recommendedName>
        <fullName evidence="6">F-box domain-containing protein</fullName>
    </recommendedName>
</protein>
<dbReference type="PROSITE" id="PS00678">
    <property type="entry name" value="WD_REPEATS_1"/>
    <property type="match status" value="2"/>
</dbReference>
<evidence type="ECO:0000313" key="7">
    <source>
        <dbReference type="EMBL" id="KAG9326306.1"/>
    </source>
</evidence>
<keyword evidence="3" id="KW-0677">Repeat</keyword>
<feature type="compositionally biased region" description="Polar residues" evidence="5">
    <location>
        <begin position="268"/>
        <end position="282"/>
    </location>
</feature>
<organism evidence="7 8">
    <name type="scientific">Mortierella alpina</name>
    <name type="common">Oleaginous fungus</name>
    <name type="synonym">Mortierella renispora</name>
    <dbReference type="NCBI Taxonomy" id="64518"/>
    <lineage>
        <taxon>Eukaryota</taxon>
        <taxon>Fungi</taxon>
        <taxon>Fungi incertae sedis</taxon>
        <taxon>Mucoromycota</taxon>
        <taxon>Mortierellomycotina</taxon>
        <taxon>Mortierellomycetes</taxon>
        <taxon>Mortierellales</taxon>
        <taxon>Mortierellaceae</taxon>
        <taxon>Mortierella</taxon>
    </lineage>
</organism>
<dbReference type="GO" id="GO:0010992">
    <property type="term" value="P:ubiquitin recycling"/>
    <property type="evidence" value="ECO:0007669"/>
    <property type="project" value="TreeGrafter"/>
</dbReference>
<evidence type="ECO:0000256" key="4">
    <source>
        <dbReference type="PROSITE-ProRule" id="PRU00221"/>
    </source>
</evidence>
<dbReference type="Gene3D" id="1.20.1280.50">
    <property type="match status" value="1"/>
</dbReference>
<feature type="compositionally biased region" description="Polar residues" evidence="5">
    <location>
        <begin position="1"/>
        <end position="26"/>
    </location>
</feature>
<dbReference type="Proteomes" id="UP000717515">
    <property type="component" value="Unassembled WGS sequence"/>
</dbReference>
<dbReference type="GO" id="GO:0005737">
    <property type="term" value="C:cytoplasm"/>
    <property type="evidence" value="ECO:0007669"/>
    <property type="project" value="TreeGrafter"/>
</dbReference>
<dbReference type="CDD" id="cd00200">
    <property type="entry name" value="WD40"/>
    <property type="match status" value="1"/>
</dbReference>
<feature type="compositionally biased region" description="Low complexity" evidence="5">
    <location>
        <begin position="283"/>
        <end position="293"/>
    </location>
</feature>
<dbReference type="InterPro" id="IPR001680">
    <property type="entry name" value="WD40_rpt"/>
</dbReference>
<dbReference type="SUPFAM" id="SSF81383">
    <property type="entry name" value="F-box domain"/>
    <property type="match status" value="1"/>
</dbReference>
<feature type="repeat" description="WD" evidence="4">
    <location>
        <begin position="376"/>
        <end position="422"/>
    </location>
</feature>
<dbReference type="PROSITE" id="PS50082">
    <property type="entry name" value="WD_REPEATS_2"/>
    <property type="match status" value="5"/>
</dbReference>
<feature type="compositionally biased region" description="Low complexity" evidence="5">
    <location>
        <begin position="156"/>
        <end position="176"/>
    </location>
</feature>
<feature type="region of interest" description="Disordered" evidence="5">
    <location>
        <begin position="1"/>
        <end position="28"/>
    </location>
</feature>
<gene>
    <name evidence="7" type="ORF">KVV02_004043</name>
</gene>
<keyword evidence="2 4" id="KW-0853">WD repeat</keyword>
<feature type="repeat" description="WD" evidence="4">
    <location>
        <begin position="540"/>
        <end position="579"/>
    </location>
</feature>
<proteinExistence type="predicted"/>
<evidence type="ECO:0000313" key="8">
    <source>
        <dbReference type="Proteomes" id="UP000717515"/>
    </source>
</evidence>
<evidence type="ECO:0000259" key="6">
    <source>
        <dbReference type="PROSITE" id="PS50181"/>
    </source>
</evidence>
<evidence type="ECO:0000256" key="1">
    <source>
        <dbReference type="ARBA" id="ARBA00022490"/>
    </source>
</evidence>
<accession>A0A9P8ABM0</accession>
<evidence type="ECO:0000256" key="2">
    <source>
        <dbReference type="ARBA" id="ARBA00022574"/>
    </source>
</evidence>
<dbReference type="InterPro" id="IPR001810">
    <property type="entry name" value="F-box_dom"/>
</dbReference>
<feature type="repeat" description="WD" evidence="4">
    <location>
        <begin position="420"/>
        <end position="459"/>
    </location>
</feature>
<evidence type="ECO:0000256" key="3">
    <source>
        <dbReference type="ARBA" id="ARBA00022737"/>
    </source>
</evidence>
<dbReference type="GO" id="GO:0043161">
    <property type="term" value="P:proteasome-mediated ubiquitin-dependent protein catabolic process"/>
    <property type="evidence" value="ECO:0007669"/>
    <property type="project" value="TreeGrafter"/>
</dbReference>
<comment type="caution">
    <text evidence="7">The sequence shown here is derived from an EMBL/GenBank/DDBJ whole genome shotgun (WGS) entry which is preliminary data.</text>
</comment>
<name>A0A9P8ABM0_MORAP</name>
<dbReference type="PANTHER" id="PTHR19849">
    <property type="entry name" value="PHOSPHOLIPASE A-2-ACTIVATING PROTEIN"/>
    <property type="match status" value="1"/>
</dbReference>
<dbReference type="GO" id="GO:0005634">
    <property type="term" value="C:nucleus"/>
    <property type="evidence" value="ECO:0007669"/>
    <property type="project" value="TreeGrafter"/>
</dbReference>
<dbReference type="EMBL" id="JAIFTL010000022">
    <property type="protein sequence ID" value="KAG9326306.1"/>
    <property type="molecule type" value="Genomic_DNA"/>
</dbReference>
<feature type="repeat" description="WD" evidence="4">
    <location>
        <begin position="500"/>
        <end position="539"/>
    </location>
</feature>
<dbReference type="InterPro" id="IPR036322">
    <property type="entry name" value="WD40_repeat_dom_sf"/>
</dbReference>
<dbReference type="GO" id="GO:0043130">
    <property type="term" value="F:ubiquitin binding"/>
    <property type="evidence" value="ECO:0007669"/>
    <property type="project" value="TreeGrafter"/>
</dbReference>
<feature type="region of interest" description="Disordered" evidence="5">
    <location>
        <begin position="268"/>
        <end position="299"/>
    </location>
</feature>
<dbReference type="AlphaFoldDB" id="A0A9P8ABM0"/>
<dbReference type="PANTHER" id="PTHR19849:SF0">
    <property type="entry name" value="PHOSPHOLIPASE A-2-ACTIVATING PROTEIN"/>
    <property type="match status" value="1"/>
</dbReference>
<dbReference type="Gene3D" id="2.130.10.10">
    <property type="entry name" value="YVTN repeat-like/Quinoprotein amine dehydrogenase"/>
    <property type="match status" value="1"/>
</dbReference>
<dbReference type="Pfam" id="PF12937">
    <property type="entry name" value="F-box-like"/>
    <property type="match status" value="1"/>
</dbReference>
<dbReference type="InterPro" id="IPR019775">
    <property type="entry name" value="WD40_repeat_CS"/>
</dbReference>
<dbReference type="PROSITE" id="PS50294">
    <property type="entry name" value="WD_REPEATS_REGION"/>
    <property type="match status" value="5"/>
</dbReference>
<feature type="region of interest" description="Disordered" evidence="5">
    <location>
        <begin position="156"/>
        <end position="180"/>
    </location>
</feature>
<dbReference type="Pfam" id="PF00400">
    <property type="entry name" value="WD40"/>
    <property type="match status" value="5"/>
</dbReference>
<dbReference type="SUPFAM" id="SSF50978">
    <property type="entry name" value="WD40 repeat-like"/>
    <property type="match status" value="1"/>
</dbReference>
<keyword evidence="1" id="KW-0963">Cytoplasm</keyword>
<sequence length="693" mass="75251">RKQPPSSSFTQQRIPLASTPTPSDTIGQPPAAFALEPSSSIHTITNTFQTLDPTAQLALLTALINNCSTSQLTFLNNIIAPKLKRDFLHDLPLELAHHILSFVDDPQSLTRVSQVSRFWHQLVESEDWVWRAQCVKLFGPTSSSSWMNARDLPLTASHSNSGSSSSASTTSTTTATEDTEEVLSSMLLDSRNKRHSLPAFSSHTGLALSVLSSVESKATTTPVSAAAAAAALSTARKRKFKRSSLLDLKDVSAQSLNLTLALARQGRTLAQQGQDPGQSKPLSSSSSSSSASSRIRPYLQHHGRPTATLSYKAYFKRRFMIDRNWVSGRHTLISYTTPETGVVTSLQFDHHHIVVGCDNSRIQIFETTTGRLLRTLQGHHGGVWALEFLKGTSTTGEKILVSGGCDREVRVWDMNTGKCRQGHRDPVRCIEAHGNLLVSGSYDCTARVWSLLTGECLLVLQGHFQQIYSIAFNGEYIITGSLDSTCRLWSPVSGACLATLQGHTQLVGQLQLSGDNLMTGGGDGFMYLWNLRTFECQYRVQAHEQSVTSLCFDAKRIVTGGNDGAVKLWDRETGKFIRLLTKTDAAIWRVSICEERVVMCMQKNGRTAMEVMCFDSEAPVLPELAASGYTAAVAEAAAAAVQQHEVLARGGGGGPGGPGGSGGVHELLGQQRLWSAEGLGPYDDLRFSQLSLQ</sequence>
<dbReference type="PRINTS" id="PR00320">
    <property type="entry name" value="GPROTEINBRPT"/>
</dbReference>
<reference evidence="7" key="1">
    <citation type="submission" date="2021-07" db="EMBL/GenBank/DDBJ databases">
        <title>Draft genome of Mortierella alpina, strain LL118, isolated from an aspen leaf litter sample.</title>
        <authorList>
            <person name="Yang S."/>
            <person name="Vinatzer B.A."/>
        </authorList>
    </citation>
    <scope>NUCLEOTIDE SEQUENCE</scope>
    <source>
        <strain evidence="7">LL118</strain>
    </source>
</reference>
<evidence type="ECO:0000256" key="5">
    <source>
        <dbReference type="SAM" id="MobiDB-lite"/>
    </source>
</evidence>
<dbReference type="InterPro" id="IPR036047">
    <property type="entry name" value="F-box-like_dom_sf"/>
</dbReference>
<feature type="repeat" description="WD" evidence="4">
    <location>
        <begin position="460"/>
        <end position="499"/>
    </location>
</feature>
<feature type="non-terminal residue" evidence="7">
    <location>
        <position position="1"/>
    </location>
</feature>
<dbReference type="SMART" id="SM00256">
    <property type="entry name" value="FBOX"/>
    <property type="match status" value="1"/>
</dbReference>
<dbReference type="SMART" id="SM00320">
    <property type="entry name" value="WD40"/>
    <property type="match status" value="6"/>
</dbReference>